<evidence type="ECO:0000313" key="3">
    <source>
        <dbReference type="Proteomes" id="UP001558613"/>
    </source>
</evidence>
<dbReference type="Proteomes" id="UP001558613">
    <property type="component" value="Unassembled WGS sequence"/>
</dbReference>
<protein>
    <submittedName>
        <fullName evidence="2">Uncharacterized protein</fullName>
    </submittedName>
</protein>
<evidence type="ECO:0000256" key="1">
    <source>
        <dbReference type="SAM" id="MobiDB-lite"/>
    </source>
</evidence>
<organism evidence="2 3">
    <name type="scientific">Cirrhinus molitorella</name>
    <name type="common">mud carp</name>
    <dbReference type="NCBI Taxonomy" id="172907"/>
    <lineage>
        <taxon>Eukaryota</taxon>
        <taxon>Metazoa</taxon>
        <taxon>Chordata</taxon>
        <taxon>Craniata</taxon>
        <taxon>Vertebrata</taxon>
        <taxon>Euteleostomi</taxon>
        <taxon>Actinopterygii</taxon>
        <taxon>Neopterygii</taxon>
        <taxon>Teleostei</taxon>
        <taxon>Ostariophysi</taxon>
        <taxon>Cypriniformes</taxon>
        <taxon>Cyprinidae</taxon>
        <taxon>Labeoninae</taxon>
        <taxon>Labeonini</taxon>
        <taxon>Cirrhinus</taxon>
    </lineage>
</organism>
<feature type="region of interest" description="Disordered" evidence="1">
    <location>
        <begin position="38"/>
        <end position="64"/>
    </location>
</feature>
<keyword evidence="3" id="KW-1185">Reference proteome</keyword>
<gene>
    <name evidence="2" type="ORF">QQF64_017643</name>
</gene>
<dbReference type="EMBL" id="JAYMGO010000021">
    <property type="protein sequence ID" value="KAL1252950.1"/>
    <property type="molecule type" value="Genomic_DNA"/>
</dbReference>
<comment type="caution">
    <text evidence="2">The sequence shown here is derived from an EMBL/GenBank/DDBJ whole genome shotgun (WGS) entry which is preliminary data.</text>
</comment>
<accession>A0ABR3LJ82</accession>
<proteinExistence type="predicted"/>
<evidence type="ECO:0000313" key="2">
    <source>
        <dbReference type="EMBL" id="KAL1252950.1"/>
    </source>
</evidence>
<sequence>MIVGCSGRCGMAGFPWAGSSEGLSLEELLLLFMDPNEHHSEQPAKQRGEAWKTETSPSEQSMSTLPEARVHSFTLPFVRMKAPHGSLDLSVSLPLLGLAGGFKASLGDSMVVLHSSGSLGVFALLVSNRYPSIDWRIDRDSCWVWVWLCVEEGTEVVMIVAGSWCRVLDPSHDPTGPKGFHQASPVTHCLFGGAGECCTASGSVLASRSTPKIATRRKQENVSSSCCAARTLHKDAFEGLDNKTTIEKQVERTVFMQLLARLPVVNMPPLVFTF</sequence>
<reference evidence="2 3" key="1">
    <citation type="submission" date="2023-09" db="EMBL/GenBank/DDBJ databases">
        <authorList>
            <person name="Wang M."/>
        </authorList>
    </citation>
    <scope>NUCLEOTIDE SEQUENCE [LARGE SCALE GENOMIC DNA]</scope>
    <source>
        <strain evidence="2">GT-2023</strain>
        <tissue evidence="2">Liver</tissue>
    </source>
</reference>
<feature type="compositionally biased region" description="Basic and acidic residues" evidence="1">
    <location>
        <begin position="38"/>
        <end position="52"/>
    </location>
</feature>
<name>A0ABR3LJ82_9TELE</name>
<feature type="compositionally biased region" description="Polar residues" evidence="1">
    <location>
        <begin position="53"/>
        <end position="64"/>
    </location>
</feature>